<dbReference type="AlphaFoldDB" id="A0A0V0SIJ6"/>
<organism evidence="2 3">
    <name type="scientific">Trichinella nelsoni</name>
    <dbReference type="NCBI Taxonomy" id="6336"/>
    <lineage>
        <taxon>Eukaryota</taxon>
        <taxon>Metazoa</taxon>
        <taxon>Ecdysozoa</taxon>
        <taxon>Nematoda</taxon>
        <taxon>Enoplea</taxon>
        <taxon>Dorylaimia</taxon>
        <taxon>Trichinellida</taxon>
        <taxon>Trichinellidae</taxon>
        <taxon>Trichinella</taxon>
    </lineage>
</organism>
<evidence type="ECO:0000313" key="3">
    <source>
        <dbReference type="Proteomes" id="UP000054630"/>
    </source>
</evidence>
<proteinExistence type="predicted"/>
<protein>
    <submittedName>
        <fullName evidence="2">Uncharacterized protein</fullName>
    </submittedName>
</protein>
<keyword evidence="1" id="KW-0472">Membrane</keyword>
<name>A0A0V0SIJ6_9BILA</name>
<keyword evidence="1" id="KW-1133">Transmembrane helix</keyword>
<dbReference type="Proteomes" id="UP000054630">
    <property type="component" value="Unassembled WGS sequence"/>
</dbReference>
<evidence type="ECO:0000313" key="2">
    <source>
        <dbReference type="EMBL" id="KRX26589.1"/>
    </source>
</evidence>
<reference evidence="2 3" key="1">
    <citation type="submission" date="2015-01" db="EMBL/GenBank/DDBJ databases">
        <title>Evolution of Trichinella species and genotypes.</title>
        <authorList>
            <person name="Korhonen P.K."/>
            <person name="Edoardo P."/>
            <person name="Giuseppe L.R."/>
            <person name="Gasser R.B."/>
        </authorList>
    </citation>
    <scope>NUCLEOTIDE SEQUENCE [LARGE SCALE GENOMIC DNA]</scope>
    <source>
        <strain evidence="2">ISS37</strain>
    </source>
</reference>
<sequence>MNELQNSVEIIFKNFDDNLLMKCDNRNLTFWTLFVLIFLIMAETYESKLHSIRVLHLEIINIRPNELFSFMKVRSKGSHSENLSEFQSHRM</sequence>
<keyword evidence="3" id="KW-1185">Reference proteome</keyword>
<feature type="transmembrane region" description="Helical" evidence="1">
    <location>
        <begin position="28"/>
        <end position="45"/>
    </location>
</feature>
<accession>A0A0V0SIJ6</accession>
<keyword evidence="1" id="KW-0812">Transmembrane</keyword>
<gene>
    <name evidence="2" type="ORF">T07_9787</name>
</gene>
<dbReference type="EMBL" id="JYDL01000006">
    <property type="protein sequence ID" value="KRX26589.1"/>
    <property type="molecule type" value="Genomic_DNA"/>
</dbReference>
<comment type="caution">
    <text evidence="2">The sequence shown here is derived from an EMBL/GenBank/DDBJ whole genome shotgun (WGS) entry which is preliminary data.</text>
</comment>
<evidence type="ECO:0000256" key="1">
    <source>
        <dbReference type="SAM" id="Phobius"/>
    </source>
</evidence>